<dbReference type="EMBL" id="JAEUBD010001178">
    <property type="protein sequence ID" value="KAH3665076.1"/>
    <property type="molecule type" value="Genomic_DNA"/>
</dbReference>
<reference evidence="1" key="2">
    <citation type="submission" date="2021-01" db="EMBL/GenBank/DDBJ databases">
        <authorList>
            <person name="Schikora-Tamarit M.A."/>
        </authorList>
    </citation>
    <scope>NUCLEOTIDE SEQUENCE</scope>
    <source>
        <strain evidence="1">NCAIM Y.01608</strain>
    </source>
</reference>
<evidence type="ECO:0000313" key="2">
    <source>
        <dbReference type="Proteomes" id="UP000788993"/>
    </source>
</evidence>
<evidence type="ECO:0000313" key="1">
    <source>
        <dbReference type="EMBL" id="KAH3665076.1"/>
    </source>
</evidence>
<organism evidence="1 2">
    <name type="scientific">Ogataea polymorpha</name>
    <dbReference type="NCBI Taxonomy" id="460523"/>
    <lineage>
        <taxon>Eukaryota</taxon>
        <taxon>Fungi</taxon>
        <taxon>Dikarya</taxon>
        <taxon>Ascomycota</taxon>
        <taxon>Saccharomycotina</taxon>
        <taxon>Pichiomycetes</taxon>
        <taxon>Pichiales</taxon>
        <taxon>Pichiaceae</taxon>
        <taxon>Ogataea</taxon>
    </lineage>
</organism>
<comment type="caution">
    <text evidence="1">The sequence shown here is derived from an EMBL/GenBank/DDBJ whole genome shotgun (WGS) entry which is preliminary data.</text>
</comment>
<dbReference type="Proteomes" id="UP000788993">
    <property type="component" value="Unassembled WGS sequence"/>
</dbReference>
<sequence length="137" mass="14835">MPAMCRASCVSIFSSTLSKIRYTRSKRDRSGGGRSMFFVTGRFGLYLDSIGLAEARMEVLALSVVIIPALAIEIVCCSITSCNTDRVDSDILSNSSMQHTPPSERTSAPLSRTSCLVSMSLVTYAVRPTADEPFPDV</sequence>
<reference evidence="1" key="1">
    <citation type="journal article" date="2021" name="Open Biol.">
        <title>Shared evolutionary footprints suggest mitochondrial oxidative damage underlies multiple complex I losses in fungi.</title>
        <authorList>
            <person name="Schikora-Tamarit M.A."/>
            <person name="Marcet-Houben M."/>
            <person name="Nosek J."/>
            <person name="Gabaldon T."/>
        </authorList>
    </citation>
    <scope>NUCLEOTIDE SEQUENCE</scope>
    <source>
        <strain evidence="1">NCAIM Y.01608</strain>
    </source>
</reference>
<proteinExistence type="predicted"/>
<protein>
    <submittedName>
        <fullName evidence="1">Uncharacterized protein</fullName>
    </submittedName>
</protein>
<keyword evidence="2" id="KW-1185">Reference proteome</keyword>
<name>A0A9P8T4P5_9ASCO</name>
<accession>A0A9P8T4P5</accession>
<dbReference type="AlphaFoldDB" id="A0A9P8T4P5"/>
<gene>
    <name evidence="1" type="ORF">OGATHE_003891</name>
</gene>